<organism evidence="2 3">
    <name type="scientific">Paenibacillus hexagrammi</name>
    <dbReference type="NCBI Taxonomy" id="2908839"/>
    <lineage>
        <taxon>Bacteria</taxon>
        <taxon>Bacillati</taxon>
        <taxon>Bacillota</taxon>
        <taxon>Bacilli</taxon>
        <taxon>Bacillales</taxon>
        <taxon>Paenibacillaceae</taxon>
        <taxon>Paenibacillus</taxon>
    </lineage>
</organism>
<feature type="domain" description="Pyrroline-5-carboxylate reductase catalytic N-terminal" evidence="1">
    <location>
        <begin position="2"/>
        <end position="94"/>
    </location>
</feature>
<evidence type="ECO:0000259" key="1">
    <source>
        <dbReference type="Pfam" id="PF03807"/>
    </source>
</evidence>
<evidence type="ECO:0000313" key="2">
    <source>
        <dbReference type="EMBL" id="UJF35555.1"/>
    </source>
</evidence>
<reference evidence="2 3" key="1">
    <citation type="journal article" date="2024" name="Int. J. Syst. Evol. Microbiol.">
        <title>Paenibacillus hexagrammi sp. nov., a novel bacterium isolated from the gut content of Hexagrammos agrammus.</title>
        <authorList>
            <person name="Jung H.K."/>
            <person name="Kim D.G."/>
            <person name="Zin H."/>
            <person name="Park J."/>
            <person name="Jung H."/>
            <person name="Kim Y.O."/>
            <person name="Kong H.J."/>
            <person name="Kim J.W."/>
            <person name="Kim Y.S."/>
        </authorList>
    </citation>
    <scope>NUCLEOTIDE SEQUENCE [LARGE SCALE GENOMIC DNA]</scope>
    <source>
        <strain evidence="2 3">YPD9-1</strain>
    </source>
</reference>
<gene>
    <name evidence="2" type="ORF">L0M14_10900</name>
</gene>
<accession>A0ABY3SPT6</accession>
<dbReference type="Proteomes" id="UP001649230">
    <property type="component" value="Chromosome"/>
</dbReference>
<sequence length="122" mass="13471">MKISVLGTGNMGKALVKQIAANIEGQVLWSSRNSEELEEIAKNFQLNQIMPVSNEEALHADIIIPAFPAAALLDWALANRELLKNKIVVDISNPFNDDFSGFTTAWGNLLPNIFSLYCQNPK</sequence>
<dbReference type="EMBL" id="CP090978">
    <property type="protein sequence ID" value="UJF35555.1"/>
    <property type="molecule type" value="Genomic_DNA"/>
</dbReference>
<name>A0ABY3SPT6_9BACL</name>
<dbReference type="SUPFAM" id="SSF51735">
    <property type="entry name" value="NAD(P)-binding Rossmann-fold domains"/>
    <property type="match status" value="1"/>
</dbReference>
<proteinExistence type="predicted"/>
<dbReference type="Gene3D" id="3.40.50.720">
    <property type="entry name" value="NAD(P)-binding Rossmann-like Domain"/>
    <property type="match status" value="1"/>
</dbReference>
<protein>
    <submittedName>
        <fullName evidence="2">NAD(P)-binding domain-containing protein</fullName>
    </submittedName>
</protein>
<dbReference type="Pfam" id="PF03807">
    <property type="entry name" value="F420_oxidored"/>
    <property type="match status" value="1"/>
</dbReference>
<dbReference type="InterPro" id="IPR036291">
    <property type="entry name" value="NAD(P)-bd_dom_sf"/>
</dbReference>
<keyword evidence="3" id="KW-1185">Reference proteome</keyword>
<evidence type="ECO:0000313" key="3">
    <source>
        <dbReference type="Proteomes" id="UP001649230"/>
    </source>
</evidence>
<dbReference type="RefSeq" id="WP_235122116.1">
    <property type="nucleotide sequence ID" value="NZ_CP090978.1"/>
</dbReference>
<dbReference type="InterPro" id="IPR028939">
    <property type="entry name" value="P5C_Rdtase_cat_N"/>
</dbReference>